<proteinExistence type="predicted"/>
<dbReference type="EMBL" id="CP023328">
    <property type="protein sequence ID" value="ATY67316.1"/>
    <property type="molecule type" value="Genomic_DNA"/>
</dbReference>
<evidence type="ECO:0000313" key="2">
    <source>
        <dbReference type="EMBL" id="ATY67316.1"/>
    </source>
</evidence>
<dbReference type="VEuPathDB" id="FungiDB:A9K55_000246"/>
<organism evidence="2 3">
    <name type="scientific">Cordyceps militaris</name>
    <name type="common">Caterpillar fungus</name>
    <name type="synonym">Clavaria militaris</name>
    <dbReference type="NCBI Taxonomy" id="73501"/>
    <lineage>
        <taxon>Eukaryota</taxon>
        <taxon>Fungi</taxon>
        <taxon>Dikarya</taxon>
        <taxon>Ascomycota</taxon>
        <taxon>Pezizomycotina</taxon>
        <taxon>Sordariomycetes</taxon>
        <taxon>Hypocreomycetidae</taxon>
        <taxon>Hypocreales</taxon>
        <taxon>Cordycipitaceae</taxon>
        <taxon>Cordyceps</taxon>
    </lineage>
</organism>
<keyword evidence="1" id="KW-0472">Membrane</keyword>
<reference evidence="2 3" key="1">
    <citation type="journal article" date="2017" name="BMC Genomics">
        <title>Chromosome level assembly and secondary metabolite potential of the parasitic fungus Cordyceps militaris.</title>
        <authorList>
            <person name="Kramer G.J."/>
            <person name="Nodwell J.R."/>
        </authorList>
    </citation>
    <scope>NUCLEOTIDE SEQUENCE [LARGE SCALE GENOMIC DNA]</scope>
    <source>
        <strain evidence="2 3">ATCC 34164</strain>
    </source>
</reference>
<sequence>MGRLTRRQRIVIYVEMAVRALAIIMLALALGIFIYTSVSWDYNILHGYIIVSIFITYDLAGIVHLTSVLALKYRSSLAILRLYLMSRMALEAAAAGGAIGGGVVVFSEPSSPPDCESPTCQAALQIGVAREPAATLIWIAA</sequence>
<dbReference type="OrthoDB" id="10384258at2759"/>
<accession>A0A2H4SW28</accession>
<dbReference type="AlphaFoldDB" id="A0A2H4SW28"/>
<feature type="transmembrane region" description="Helical" evidence="1">
    <location>
        <begin position="12"/>
        <end position="35"/>
    </location>
</feature>
<dbReference type="Proteomes" id="UP000323067">
    <property type="component" value="Chromosome i"/>
</dbReference>
<feature type="transmembrane region" description="Helical" evidence="1">
    <location>
        <begin position="47"/>
        <end position="71"/>
    </location>
</feature>
<dbReference type="VEuPathDB" id="FungiDB:CCM_07559"/>
<evidence type="ECO:0000256" key="1">
    <source>
        <dbReference type="SAM" id="Phobius"/>
    </source>
</evidence>
<gene>
    <name evidence="2" type="ORF">A9K55_000246</name>
</gene>
<name>A0A2H4SW28_CORMI</name>
<keyword evidence="1" id="KW-1133">Transmembrane helix</keyword>
<keyword evidence="1" id="KW-0812">Transmembrane</keyword>
<evidence type="ECO:0000313" key="3">
    <source>
        <dbReference type="Proteomes" id="UP000323067"/>
    </source>
</evidence>
<protein>
    <submittedName>
        <fullName evidence="2">Uncharacterized protein</fullName>
    </submittedName>
</protein>